<dbReference type="GO" id="GO:0005524">
    <property type="term" value="F:ATP binding"/>
    <property type="evidence" value="ECO:0007669"/>
    <property type="project" value="UniProtKB-UniRule"/>
</dbReference>
<dbReference type="InterPro" id="IPR011042">
    <property type="entry name" value="6-blade_b-propeller_TolB-like"/>
</dbReference>
<accession>A0A143PL34</accession>
<reference evidence="9" key="2">
    <citation type="submission" date="2016-04" db="EMBL/GenBank/DDBJ databases">
        <title>First Complete Genome Sequence of a Subdivision 6 Acidobacterium.</title>
        <authorList>
            <person name="Huang S."/>
            <person name="Vieira S."/>
            <person name="Bunk B."/>
            <person name="Riedel T."/>
            <person name="Sproeer C."/>
            <person name="Overmann J."/>
        </authorList>
    </citation>
    <scope>NUCLEOTIDE SEQUENCE [LARGE SCALE GENOMIC DNA]</scope>
    <source>
        <strain evidence="9">DSM 100886 HEG_-6_39</strain>
    </source>
</reference>
<feature type="compositionally biased region" description="Polar residues" evidence="6">
    <location>
        <begin position="435"/>
        <end position="448"/>
    </location>
</feature>
<dbReference type="CDD" id="cd14014">
    <property type="entry name" value="STKc_PknB_like"/>
    <property type="match status" value="1"/>
</dbReference>
<dbReference type="PROSITE" id="PS00108">
    <property type="entry name" value="PROTEIN_KINASE_ST"/>
    <property type="match status" value="1"/>
</dbReference>
<evidence type="ECO:0000256" key="4">
    <source>
        <dbReference type="ARBA" id="ARBA00022840"/>
    </source>
</evidence>
<dbReference type="KEGG" id="abac:LuPra_02507"/>
<evidence type="ECO:0000259" key="7">
    <source>
        <dbReference type="PROSITE" id="PS50011"/>
    </source>
</evidence>
<dbReference type="Gene3D" id="1.10.510.10">
    <property type="entry name" value="Transferase(Phosphotransferase) domain 1"/>
    <property type="match status" value="1"/>
</dbReference>
<dbReference type="GO" id="GO:0004674">
    <property type="term" value="F:protein serine/threonine kinase activity"/>
    <property type="evidence" value="ECO:0007669"/>
    <property type="project" value="UniProtKB-EC"/>
</dbReference>
<dbReference type="PROSITE" id="PS50011">
    <property type="entry name" value="PROTEIN_KINASE_DOM"/>
    <property type="match status" value="1"/>
</dbReference>
<evidence type="ECO:0000256" key="1">
    <source>
        <dbReference type="ARBA" id="ARBA00022679"/>
    </source>
</evidence>
<dbReference type="OrthoDB" id="101360at2"/>
<evidence type="ECO:0000256" key="5">
    <source>
        <dbReference type="PROSITE-ProRule" id="PRU10141"/>
    </source>
</evidence>
<evidence type="ECO:0000313" key="8">
    <source>
        <dbReference type="EMBL" id="AMY09292.1"/>
    </source>
</evidence>
<dbReference type="Pfam" id="PF07676">
    <property type="entry name" value="PD40"/>
    <property type="match status" value="1"/>
</dbReference>
<name>A0A143PL34_LUTPR</name>
<feature type="region of interest" description="Disordered" evidence="6">
    <location>
        <begin position="429"/>
        <end position="448"/>
    </location>
</feature>
<dbReference type="InterPro" id="IPR011659">
    <property type="entry name" value="WD40"/>
</dbReference>
<dbReference type="Gene3D" id="2.120.10.30">
    <property type="entry name" value="TolB, C-terminal domain"/>
    <property type="match status" value="3"/>
</dbReference>
<evidence type="ECO:0000256" key="3">
    <source>
        <dbReference type="ARBA" id="ARBA00022777"/>
    </source>
</evidence>
<keyword evidence="3 8" id="KW-0418">Kinase</keyword>
<dbReference type="SMART" id="SM00220">
    <property type="entry name" value="S_TKc"/>
    <property type="match status" value="1"/>
</dbReference>
<dbReference type="SUPFAM" id="SSF82171">
    <property type="entry name" value="DPP6 N-terminal domain-like"/>
    <property type="match status" value="2"/>
</dbReference>
<dbReference type="PROSITE" id="PS00107">
    <property type="entry name" value="PROTEIN_KINASE_ATP"/>
    <property type="match status" value="1"/>
</dbReference>
<feature type="region of interest" description="Disordered" evidence="6">
    <location>
        <begin position="370"/>
        <end position="393"/>
    </location>
</feature>
<dbReference type="EMBL" id="CP015136">
    <property type="protein sequence ID" value="AMY09292.1"/>
    <property type="molecule type" value="Genomic_DNA"/>
</dbReference>
<dbReference type="PANTHER" id="PTHR43289">
    <property type="entry name" value="MITOGEN-ACTIVATED PROTEIN KINASE KINASE KINASE 20-RELATED"/>
    <property type="match status" value="1"/>
</dbReference>
<feature type="region of interest" description="Disordered" evidence="6">
    <location>
        <begin position="49"/>
        <end position="78"/>
    </location>
</feature>
<evidence type="ECO:0000256" key="2">
    <source>
        <dbReference type="ARBA" id="ARBA00022741"/>
    </source>
</evidence>
<dbReference type="EC" id="2.7.11.1" evidence="8"/>
<gene>
    <name evidence="8" type="primary">prkC_24</name>
    <name evidence="8" type="ORF">LuPra_02507</name>
</gene>
<dbReference type="Pfam" id="PF00069">
    <property type="entry name" value="Pkinase"/>
    <property type="match status" value="1"/>
</dbReference>
<dbReference type="RefSeq" id="WP_110171053.1">
    <property type="nucleotide sequence ID" value="NZ_CP015136.1"/>
</dbReference>
<keyword evidence="1 8" id="KW-0808">Transferase</keyword>
<dbReference type="InterPro" id="IPR008271">
    <property type="entry name" value="Ser/Thr_kinase_AS"/>
</dbReference>
<organism evidence="8 9">
    <name type="scientific">Luteitalea pratensis</name>
    <dbReference type="NCBI Taxonomy" id="1855912"/>
    <lineage>
        <taxon>Bacteria</taxon>
        <taxon>Pseudomonadati</taxon>
        <taxon>Acidobacteriota</taxon>
        <taxon>Vicinamibacteria</taxon>
        <taxon>Vicinamibacterales</taxon>
        <taxon>Vicinamibacteraceae</taxon>
        <taxon>Luteitalea</taxon>
    </lineage>
</organism>
<reference evidence="8 9" key="1">
    <citation type="journal article" date="2016" name="Genome Announc.">
        <title>First Complete Genome Sequence of a Subdivision 6 Acidobacterium Strain.</title>
        <authorList>
            <person name="Huang S."/>
            <person name="Vieira S."/>
            <person name="Bunk B."/>
            <person name="Riedel T."/>
            <person name="Sproer C."/>
            <person name="Overmann J."/>
        </authorList>
    </citation>
    <scope>NUCLEOTIDE SEQUENCE [LARGE SCALE GENOMIC DNA]</scope>
    <source>
        <strain evidence="9">DSM 100886 HEG_-6_39</strain>
    </source>
</reference>
<feature type="binding site" evidence="5">
    <location>
        <position position="120"/>
    </location>
    <ligand>
        <name>ATP</name>
        <dbReference type="ChEBI" id="CHEBI:30616"/>
    </ligand>
</feature>
<dbReference type="InterPro" id="IPR017441">
    <property type="entry name" value="Protein_kinase_ATP_BS"/>
</dbReference>
<evidence type="ECO:0000256" key="6">
    <source>
        <dbReference type="SAM" id="MobiDB-lite"/>
    </source>
</evidence>
<evidence type="ECO:0000313" key="9">
    <source>
        <dbReference type="Proteomes" id="UP000076079"/>
    </source>
</evidence>
<dbReference type="PANTHER" id="PTHR43289:SF6">
    <property type="entry name" value="SERINE_THREONINE-PROTEIN KINASE NEKL-3"/>
    <property type="match status" value="1"/>
</dbReference>
<dbReference type="InterPro" id="IPR011009">
    <property type="entry name" value="Kinase-like_dom_sf"/>
</dbReference>
<dbReference type="Proteomes" id="UP000076079">
    <property type="component" value="Chromosome"/>
</dbReference>
<dbReference type="Gene3D" id="3.30.200.20">
    <property type="entry name" value="Phosphorylase Kinase, domain 1"/>
    <property type="match status" value="1"/>
</dbReference>
<dbReference type="InterPro" id="IPR000719">
    <property type="entry name" value="Prot_kinase_dom"/>
</dbReference>
<keyword evidence="2 5" id="KW-0547">Nucleotide-binding</keyword>
<proteinExistence type="predicted"/>
<protein>
    <submittedName>
        <fullName evidence="8">Serine/threonine-protein kinase PrkC</fullName>
        <ecNumber evidence="8">2.7.11.1</ecNumber>
    </submittedName>
</protein>
<feature type="domain" description="Protein kinase" evidence="7">
    <location>
        <begin position="91"/>
        <end position="370"/>
    </location>
</feature>
<dbReference type="PATRIC" id="fig|1813736.3.peg.2638"/>
<sequence>MENPSNREQIRALFLAALERAPDERAAFLRAQNSDDEVRREVASLLAAHADAEAPGGHETGVSDRAAPRAGGAKRLDRSATLQSGAKLGPYVVVSLLGAGAMGEVYRARDTNLRRDVALKILPESLAADRDRLARFTREARTLGVLNHPHIAQVHGFEALGGVRVLVMELVEGQDLAQHLARGPIPAAEALRIARQIADALEAAHVRGIVHRDLKPANIMIREDGTVKVLDFGLAKACLDDLGSATPPADALAAPPTMTTQPLATEVGVLVGTAAYMSPEQARGGAVDKGSDIWAFGCVLYEMLTGARAFHGASAADTLAGVLQRDPAWDRLPDTTPPSIRVLLRRCLRKDRRERLQDAAGVRIEIDDVLHDPNGSARSPATPDQARLDQSSPVGATSRHRWWVAAAAIGACGVALVAYAVVGKRPVEPRRDQPRQATRLTASAGTESPSADLRFELWPERGTSYASSFDVPFALAPDGRSLAYVAVGHDGIKRLWIRRLDATGEPAIEIAGTENANTPFWSPDSAWIGFFNRHDLLKVRPTDRRVRTITTHASAMAGATWNADGVIVFAGGTGGLSRVSAEGGPVAPVTAGEGSHFWPQFIGDGRHFVYAALIPREIRLGSLTGEPSRALMKFPVAPSSLVYARGYLFFGRDSRLFARAFDEATLELVGEPIELLRGIPITQLGRMPFSVSADGPLAVWPYVAGAPATLRWLTETGATASVVETPARYLGLALAPDARRLAVSRRDSNSGADVWIRDLARSTETQLTFDGNGFAPRWSADGGRLVLTTTTTVPPRLLVKSLQRPTPDFELGGSLLPAFASSWCGDGVRIVSVRIDPITRDDLYVDDLRGGRAERLPINSPANEYQALVSPDDRWLAYVTDESGRDEVWVASFPSGQLKRQVSIDGGTSPQWTDGGRELAYISGRSWLTVRSFAGTDIDIALGKPRELFDAATFVETSPLVTPTTNSYVAAVDGRRFLAAVRANDPDVPPIQLIVNWRTLPRDR</sequence>
<dbReference type="STRING" id="1855912.LuPra_02507"/>
<keyword evidence="9" id="KW-1185">Reference proteome</keyword>
<keyword evidence="4 5" id="KW-0067">ATP-binding</keyword>
<dbReference type="SUPFAM" id="SSF56112">
    <property type="entry name" value="Protein kinase-like (PK-like)"/>
    <property type="match status" value="1"/>
</dbReference>
<dbReference type="AlphaFoldDB" id="A0A143PL34"/>